<evidence type="ECO:0000313" key="2">
    <source>
        <dbReference type="EMBL" id="OIJ39638.1"/>
    </source>
</evidence>
<evidence type="ECO:0008006" key="4">
    <source>
        <dbReference type="Google" id="ProtNLM"/>
    </source>
</evidence>
<protein>
    <recommendedName>
        <fullName evidence="4">Uracil DNA glycosylase superfamily protein</fullName>
    </recommendedName>
</protein>
<feature type="region of interest" description="Disordered" evidence="1">
    <location>
        <begin position="259"/>
        <end position="292"/>
    </location>
</feature>
<proteinExistence type="predicted"/>
<dbReference type="Proteomes" id="UP000180246">
    <property type="component" value="Unassembled WGS sequence"/>
</dbReference>
<dbReference type="AlphaFoldDB" id="A0A1S2N3I3"/>
<evidence type="ECO:0000256" key="1">
    <source>
        <dbReference type="SAM" id="MobiDB-lite"/>
    </source>
</evidence>
<reference evidence="2 3" key="1">
    <citation type="submission" date="2014-10" db="EMBL/GenBank/DDBJ databases">
        <authorList>
            <person name="Seo M.-J."/>
            <person name="Seok Y.J."/>
            <person name="Cha I.-T."/>
        </authorList>
    </citation>
    <scope>NUCLEOTIDE SEQUENCE [LARGE SCALE GENOMIC DNA]</scope>
    <source>
        <strain evidence="2 3">NEU</strain>
    </source>
</reference>
<sequence>MEILFDHYADAIARLDLDAVAAPAGIPEHFLLAHEGRYRSYYIPFESVNRAARVVVVGISPGFVQWKNAMREAQHQMATGASRDAVLVAARQAGAFSGAIRPNFVALLDAIGVQRWLGIASCATLFGPDAGLVHIGAILRHPVFVDGKNYSGTPAMPRHAFLREETLRYFAHEAAMLPDAVYIPMGASVGAGLDWLAAQGVLTASRILHGLPHPSGANAERVAYFLGRKERAALSAKTNGAQLDAARQALQAQMAGLMEGQRISSSKVSTPSTPPRTRSPGLSAATPDGVPE</sequence>
<comment type="caution">
    <text evidence="2">The sequence shown here is derived from an EMBL/GenBank/DDBJ whole genome shotgun (WGS) entry which is preliminary data.</text>
</comment>
<name>A0A1S2N3I3_9BURK</name>
<gene>
    <name evidence="2" type="ORF">LO55_170</name>
</gene>
<dbReference type="RefSeq" id="WP_071360068.1">
    <property type="nucleotide sequence ID" value="NZ_JRYB01000001.1"/>
</dbReference>
<organism evidence="2 3">
    <name type="scientific">Massilia timonae</name>
    <dbReference type="NCBI Taxonomy" id="47229"/>
    <lineage>
        <taxon>Bacteria</taxon>
        <taxon>Pseudomonadati</taxon>
        <taxon>Pseudomonadota</taxon>
        <taxon>Betaproteobacteria</taxon>
        <taxon>Burkholderiales</taxon>
        <taxon>Oxalobacteraceae</taxon>
        <taxon>Telluria group</taxon>
        <taxon>Massilia</taxon>
    </lineage>
</organism>
<dbReference type="EMBL" id="JRYB01000001">
    <property type="protein sequence ID" value="OIJ39638.1"/>
    <property type="molecule type" value="Genomic_DNA"/>
</dbReference>
<accession>A0A1S2N3I3</accession>
<evidence type="ECO:0000313" key="3">
    <source>
        <dbReference type="Proteomes" id="UP000180246"/>
    </source>
</evidence>
<feature type="compositionally biased region" description="Low complexity" evidence="1">
    <location>
        <begin position="259"/>
        <end position="280"/>
    </location>
</feature>